<keyword evidence="2" id="KW-1185">Reference proteome</keyword>
<proteinExistence type="predicted"/>
<reference evidence="1 2" key="1">
    <citation type="submission" date="2024-08" db="EMBL/GenBank/DDBJ databases">
        <authorList>
            <person name="Lu H."/>
        </authorList>
    </citation>
    <scope>NUCLEOTIDE SEQUENCE [LARGE SCALE GENOMIC DNA]</scope>
    <source>
        <strain evidence="1 2">LYH14W</strain>
    </source>
</reference>
<dbReference type="RefSeq" id="WP_394484191.1">
    <property type="nucleotide sequence ID" value="NZ_JBIGHV010000012.1"/>
</dbReference>
<evidence type="ECO:0000313" key="2">
    <source>
        <dbReference type="Proteomes" id="UP001606210"/>
    </source>
</evidence>
<evidence type="ECO:0008006" key="3">
    <source>
        <dbReference type="Google" id="ProtNLM"/>
    </source>
</evidence>
<sequence length="183" mass="18586">MKTMRPSLVWVLGGTVVLTVASSWLPKPAVVAGTAGDAAGHATAALTTASQTTAAPGPVGAPAAARLPATLPAVLLEPAEADPFTAVMLPAPALPVAAIAPSPAPVLPAAPPMRYRYLGQMTDPAGQRWIYLGKDQQEMAAKVGSVLDDGYAVTAVEPGAVRLRHEASRTDAIIEIPAVAAEQ</sequence>
<protein>
    <recommendedName>
        <fullName evidence="3">Secreted protein</fullName>
    </recommendedName>
</protein>
<dbReference type="EMBL" id="JBIGHV010000012">
    <property type="protein sequence ID" value="MFG6433456.1"/>
    <property type="molecule type" value="Genomic_DNA"/>
</dbReference>
<evidence type="ECO:0000313" key="1">
    <source>
        <dbReference type="EMBL" id="MFG6433456.1"/>
    </source>
</evidence>
<name>A0ABW7FC11_9BURK</name>
<gene>
    <name evidence="1" type="ORF">ACG00Y_26350</name>
</gene>
<comment type="caution">
    <text evidence="1">The sequence shown here is derived from an EMBL/GenBank/DDBJ whole genome shotgun (WGS) entry which is preliminary data.</text>
</comment>
<organism evidence="1 2">
    <name type="scientific">Pelomonas parva</name>
    <dbReference type="NCBI Taxonomy" id="3299032"/>
    <lineage>
        <taxon>Bacteria</taxon>
        <taxon>Pseudomonadati</taxon>
        <taxon>Pseudomonadota</taxon>
        <taxon>Betaproteobacteria</taxon>
        <taxon>Burkholderiales</taxon>
        <taxon>Sphaerotilaceae</taxon>
        <taxon>Roseateles</taxon>
    </lineage>
</organism>
<accession>A0ABW7FC11</accession>
<dbReference type="Proteomes" id="UP001606210">
    <property type="component" value="Unassembled WGS sequence"/>
</dbReference>